<dbReference type="EMBL" id="JANPWB010000002">
    <property type="protein sequence ID" value="KAJ1209525.1"/>
    <property type="molecule type" value="Genomic_DNA"/>
</dbReference>
<proteinExistence type="predicted"/>
<evidence type="ECO:0000313" key="1">
    <source>
        <dbReference type="EMBL" id="KAJ1209525.1"/>
    </source>
</evidence>
<evidence type="ECO:0000313" key="2">
    <source>
        <dbReference type="Proteomes" id="UP001066276"/>
    </source>
</evidence>
<accession>A0AAV7W6A8</accession>
<organism evidence="1 2">
    <name type="scientific">Pleurodeles waltl</name>
    <name type="common">Iberian ribbed newt</name>
    <dbReference type="NCBI Taxonomy" id="8319"/>
    <lineage>
        <taxon>Eukaryota</taxon>
        <taxon>Metazoa</taxon>
        <taxon>Chordata</taxon>
        <taxon>Craniata</taxon>
        <taxon>Vertebrata</taxon>
        <taxon>Euteleostomi</taxon>
        <taxon>Amphibia</taxon>
        <taxon>Batrachia</taxon>
        <taxon>Caudata</taxon>
        <taxon>Salamandroidea</taxon>
        <taxon>Salamandridae</taxon>
        <taxon>Pleurodelinae</taxon>
        <taxon>Pleurodeles</taxon>
    </lineage>
</organism>
<keyword evidence="2" id="KW-1185">Reference proteome</keyword>
<sequence>MEATENAISTIRPSVTVTTSHIKALQKEALHLRQQVWPVKRAGSNGESVQALAEVEHLAGTPSLPPASREQLDVDVPDLDGEQINVLLGGDPPVTPQTAEVLL</sequence>
<gene>
    <name evidence="1" type="ORF">NDU88_004900</name>
</gene>
<comment type="caution">
    <text evidence="1">The sequence shown here is derived from an EMBL/GenBank/DDBJ whole genome shotgun (WGS) entry which is preliminary data.</text>
</comment>
<reference evidence="1" key="1">
    <citation type="journal article" date="2022" name="bioRxiv">
        <title>Sequencing and chromosome-scale assembly of the giantPleurodeles waltlgenome.</title>
        <authorList>
            <person name="Brown T."/>
            <person name="Elewa A."/>
            <person name="Iarovenko S."/>
            <person name="Subramanian E."/>
            <person name="Araus A.J."/>
            <person name="Petzold A."/>
            <person name="Susuki M."/>
            <person name="Suzuki K.-i.T."/>
            <person name="Hayashi T."/>
            <person name="Toyoda A."/>
            <person name="Oliveira C."/>
            <person name="Osipova E."/>
            <person name="Leigh N.D."/>
            <person name="Simon A."/>
            <person name="Yun M.H."/>
        </authorList>
    </citation>
    <scope>NUCLEOTIDE SEQUENCE</scope>
    <source>
        <strain evidence="1">20211129_DDA</strain>
        <tissue evidence="1">Liver</tissue>
    </source>
</reference>
<dbReference type="Proteomes" id="UP001066276">
    <property type="component" value="Chromosome 1_2"/>
</dbReference>
<protein>
    <submittedName>
        <fullName evidence="1">Uncharacterized protein</fullName>
    </submittedName>
</protein>
<dbReference type="AlphaFoldDB" id="A0AAV7W6A8"/>
<name>A0AAV7W6A8_PLEWA</name>